<dbReference type="AlphaFoldDB" id="A0A0K2TJW6"/>
<sequence>MNVTKQLPLAHSKQLGVSRTTINTVNKSRTLEREKGSIKKVKLEPRRVNENILGQST</sequence>
<evidence type="ECO:0000313" key="1">
    <source>
        <dbReference type="EMBL" id="CDW25806.1"/>
    </source>
</evidence>
<organism evidence="1">
    <name type="scientific">Lepeophtheirus salmonis</name>
    <name type="common">Salmon louse</name>
    <name type="synonym">Caligus salmonis</name>
    <dbReference type="NCBI Taxonomy" id="72036"/>
    <lineage>
        <taxon>Eukaryota</taxon>
        <taxon>Metazoa</taxon>
        <taxon>Ecdysozoa</taxon>
        <taxon>Arthropoda</taxon>
        <taxon>Crustacea</taxon>
        <taxon>Multicrustacea</taxon>
        <taxon>Hexanauplia</taxon>
        <taxon>Copepoda</taxon>
        <taxon>Siphonostomatoida</taxon>
        <taxon>Caligidae</taxon>
        <taxon>Lepeophtheirus</taxon>
    </lineage>
</organism>
<proteinExistence type="predicted"/>
<dbReference type="EMBL" id="HACA01008445">
    <property type="protein sequence ID" value="CDW25806.1"/>
    <property type="molecule type" value="Transcribed_RNA"/>
</dbReference>
<protein>
    <submittedName>
        <fullName evidence="1">Uncharacterized protein</fullName>
    </submittedName>
</protein>
<reference evidence="1" key="1">
    <citation type="submission" date="2014-05" db="EMBL/GenBank/DDBJ databases">
        <authorList>
            <person name="Chronopoulou M."/>
        </authorList>
    </citation>
    <scope>NUCLEOTIDE SEQUENCE</scope>
    <source>
        <tissue evidence="1">Whole organism</tissue>
    </source>
</reference>
<accession>A0A0K2TJW6</accession>
<name>A0A0K2TJW6_LEPSM</name>